<dbReference type="PATRIC" id="fig|1299334.3.peg.4554"/>
<protein>
    <submittedName>
        <fullName evidence="2">Gp57 domain protein</fullName>
    </submittedName>
</protein>
<evidence type="ECO:0000313" key="2">
    <source>
        <dbReference type="EMBL" id="EUA42531.1"/>
    </source>
</evidence>
<comment type="caution">
    <text evidence="2">The sequence shown here is derived from an EMBL/GenBank/DDBJ whole genome shotgun (WGS) entry which is preliminary data.</text>
</comment>
<reference evidence="2" key="1">
    <citation type="submission" date="2014-01" db="EMBL/GenBank/DDBJ databases">
        <authorList>
            <person name="Brown-Elliot B."/>
            <person name="Wallace R."/>
            <person name="Lenaerts A."/>
            <person name="Ordway D."/>
            <person name="DeGroote M.A."/>
            <person name="Parker T."/>
            <person name="Sizemore C."/>
            <person name="Tallon L.J."/>
            <person name="Sadzewicz L.K."/>
            <person name="Sengamalay N."/>
            <person name="Fraser C.M."/>
            <person name="Hine E."/>
            <person name="Shefchek K.A."/>
            <person name="Das S.P."/>
            <person name="Tettelin H."/>
        </authorList>
    </citation>
    <scope>NUCLEOTIDE SEQUENCE [LARGE SCALE GENOMIC DNA]</scope>
    <source>
        <strain evidence="2">4042</strain>
    </source>
</reference>
<gene>
    <name evidence="2" type="ORF">I553_6391</name>
</gene>
<dbReference type="AlphaFoldDB" id="X8BGC4"/>
<sequence length="92" mass="10098">MDLDRITHPLRLAKGSHRPGSGKGCAMNVISYVNGETEITDFPTCSADRSPSSFKPVTTCWPGPMATCHPRTACWLSNWPGRPWEPPMCPTP</sequence>
<dbReference type="EMBL" id="JAOB01000042">
    <property type="protein sequence ID" value="EUA42531.1"/>
    <property type="molecule type" value="Genomic_DNA"/>
</dbReference>
<evidence type="ECO:0000256" key="1">
    <source>
        <dbReference type="SAM" id="MobiDB-lite"/>
    </source>
</evidence>
<organism evidence="2">
    <name type="scientific">Mycobacterium xenopi 4042</name>
    <dbReference type="NCBI Taxonomy" id="1299334"/>
    <lineage>
        <taxon>Bacteria</taxon>
        <taxon>Bacillati</taxon>
        <taxon>Actinomycetota</taxon>
        <taxon>Actinomycetes</taxon>
        <taxon>Mycobacteriales</taxon>
        <taxon>Mycobacteriaceae</taxon>
        <taxon>Mycobacterium</taxon>
    </lineage>
</organism>
<accession>X8BGC4</accession>
<proteinExistence type="predicted"/>
<name>X8BGC4_MYCXE</name>
<feature type="region of interest" description="Disordered" evidence="1">
    <location>
        <begin position="1"/>
        <end position="21"/>
    </location>
</feature>